<sequence length="178" mass="19585">MDNFSVISTTAGVNLNDEDSVIVSALRHVISGENSTTPPTIGIGKCYGILPQQPPEKEICHECGMRIPDCLGCQMFTTAGSGGEGRRKKRKKEYRGVNLRPSGKWAAEIMVPGKKERKWLGTFPTAEEAARAYDNAAIRYRGKTAKTNFPVAEYPEIVPVENSYSVNDLCPLSVYRSK</sequence>
<proteinExistence type="predicted"/>
<name>A0ACB8XPV2_ARCLA</name>
<gene>
    <name evidence="1" type="ORF">L6452_41263</name>
</gene>
<comment type="caution">
    <text evidence="1">The sequence shown here is derived from an EMBL/GenBank/DDBJ whole genome shotgun (WGS) entry which is preliminary data.</text>
</comment>
<organism evidence="1 2">
    <name type="scientific">Arctium lappa</name>
    <name type="common">Greater burdock</name>
    <name type="synonym">Lappa major</name>
    <dbReference type="NCBI Taxonomy" id="4217"/>
    <lineage>
        <taxon>Eukaryota</taxon>
        <taxon>Viridiplantae</taxon>
        <taxon>Streptophyta</taxon>
        <taxon>Embryophyta</taxon>
        <taxon>Tracheophyta</taxon>
        <taxon>Spermatophyta</taxon>
        <taxon>Magnoliopsida</taxon>
        <taxon>eudicotyledons</taxon>
        <taxon>Gunneridae</taxon>
        <taxon>Pentapetalae</taxon>
        <taxon>asterids</taxon>
        <taxon>campanulids</taxon>
        <taxon>Asterales</taxon>
        <taxon>Asteraceae</taxon>
        <taxon>Carduoideae</taxon>
        <taxon>Cardueae</taxon>
        <taxon>Arctiinae</taxon>
        <taxon>Arctium</taxon>
    </lineage>
</organism>
<evidence type="ECO:0000313" key="1">
    <source>
        <dbReference type="EMBL" id="KAI3669834.1"/>
    </source>
</evidence>
<dbReference type="Proteomes" id="UP001055879">
    <property type="component" value="Linkage Group LG16"/>
</dbReference>
<reference evidence="1 2" key="2">
    <citation type="journal article" date="2022" name="Mol. Ecol. Resour.">
        <title>The genomes of chicory, endive, great burdock and yacon provide insights into Asteraceae paleo-polyploidization history and plant inulin production.</title>
        <authorList>
            <person name="Fan W."/>
            <person name="Wang S."/>
            <person name="Wang H."/>
            <person name="Wang A."/>
            <person name="Jiang F."/>
            <person name="Liu H."/>
            <person name="Zhao H."/>
            <person name="Xu D."/>
            <person name="Zhang Y."/>
        </authorList>
    </citation>
    <scope>NUCLEOTIDE SEQUENCE [LARGE SCALE GENOMIC DNA]</scope>
    <source>
        <strain evidence="2">cv. Niubang</strain>
    </source>
</reference>
<evidence type="ECO:0000313" key="2">
    <source>
        <dbReference type="Proteomes" id="UP001055879"/>
    </source>
</evidence>
<keyword evidence="2" id="KW-1185">Reference proteome</keyword>
<reference evidence="2" key="1">
    <citation type="journal article" date="2022" name="Mol. Ecol. Resour.">
        <title>The genomes of chicory, endive, great burdock and yacon provide insights into Asteraceae palaeo-polyploidization history and plant inulin production.</title>
        <authorList>
            <person name="Fan W."/>
            <person name="Wang S."/>
            <person name="Wang H."/>
            <person name="Wang A."/>
            <person name="Jiang F."/>
            <person name="Liu H."/>
            <person name="Zhao H."/>
            <person name="Xu D."/>
            <person name="Zhang Y."/>
        </authorList>
    </citation>
    <scope>NUCLEOTIDE SEQUENCE [LARGE SCALE GENOMIC DNA]</scope>
    <source>
        <strain evidence="2">cv. Niubang</strain>
    </source>
</reference>
<dbReference type="EMBL" id="CM042062">
    <property type="protein sequence ID" value="KAI3669834.1"/>
    <property type="molecule type" value="Genomic_DNA"/>
</dbReference>
<protein>
    <submittedName>
        <fullName evidence="1">Uncharacterized protein</fullName>
    </submittedName>
</protein>
<accession>A0ACB8XPV2</accession>